<accession>A0ABY4Q8J8</accession>
<dbReference type="InterPro" id="IPR013751">
    <property type="entry name" value="ACP_syn_III_N"/>
</dbReference>
<dbReference type="PANTHER" id="PTHR34069">
    <property type="entry name" value="3-OXOACYL-[ACYL-CARRIER-PROTEIN] SYNTHASE 3"/>
    <property type="match status" value="1"/>
</dbReference>
<organism evidence="6 7">
    <name type="scientific">Streptomyces durmitorensis</name>
    <dbReference type="NCBI Taxonomy" id="319947"/>
    <lineage>
        <taxon>Bacteria</taxon>
        <taxon>Bacillati</taxon>
        <taxon>Actinomycetota</taxon>
        <taxon>Actinomycetes</taxon>
        <taxon>Kitasatosporales</taxon>
        <taxon>Streptomycetaceae</taxon>
        <taxon>Streptomyces</taxon>
    </lineage>
</organism>
<evidence type="ECO:0000256" key="2">
    <source>
        <dbReference type="ARBA" id="ARBA00022679"/>
    </source>
</evidence>
<dbReference type="Gene3D" id="3.40.47.10">
    <property type="match status" value="1"/>
</dbReference>
<dbReference type="NCBIfam" id="NF006829">
    <property type="entry name" value="PRK09352.1"/>
    <property type="match status" value="1"/>
</dbReference>
<evidence type="ECO:0000256" key="1">
    <source>
        <dbReference type="ARBA" id="ARBA00022490"/>
    </source>
</evidence>
<dbReference type="CDD" id="cd00830">
    <property type="entry name" value="KAS_III"/>
    <property type="match status" value="1"/>
</dbReference>
<dbReference type="Pfam" id="PF08545">
    <property type="entry name" value="ACP_syn_III"/>
    <property type="match status" value="1"/>
</dbReference>
<keyword evidence="7" id="KW-1185">Reference proteome</keyword>
<keyword evidence="3" id="KW-0012">Acyltransferase</keyword>
<evidence type="ECO:0000313" key="7">
    <source>
        <dbReference type="Proteomes" id="UP000829992"/>
    </source>
</evidence>
<dbReference type="Proteomes" id="UP000829992">
    <property type="component" value="Plasmid p1"/>
</dbReference>
<keyword evidence="6" id="KW-0614">Plasmid</keyword>
<reference evidence="6 7" key="1">
    <citation type="submission" date="2022-05" db="EMBL/GenBank/DDBJ databases">
        <authorList>
            <person name="Zhou X."/>
            <person name="Li K."/>
            <person name="Man Y."/>
        </authorList>
    </citation>
    <scope>NUCLEOTIDE SEQUENCE [LARGE SCALE GENOMIC DNA]</scope>
    <source>
        <strain evidence="6 7">MS405</strain>
        <plasmid evidence="6 7">p1</plasmid>
    </source>
</reference>
<geneLocation type="plasmid" evidence="6 7">
    <name>p1</name>
</geneLocation>
<dbReference type="PANTHER" id="PTHR34069:SF2">
    <property type="entry name" value="BETA-KETOACYL-[ACYL-CARRIER-PROTEIN] SYNTHASE III"/>
    <property type="match status" value="1"/>
</dbReference>
<feature type="domain" description="Beta-ketoacyl-[acyl-carrier-protein] synthase III C-terminal" evidence="4">
    <location>
        <begin position="231"/>
        <end position="317"/>
    </location>
</feature>
<protein>
    <submittedName>
        <fullName evidence="6">Ketoacyl-ACP synthase III</fullName>
    </submittedName>
</protein>
<evidence type="ECO:0000259" key="4">
    <source>
        <dbReference type="Pfam" id="PF08541"/>
    </source>
</evidence>
<evidence type="ECO:0000256" key="3">
    <source>
        <dbReference type="ARBA" id="ARBA00023315"/>
    </source>
</evidence>
<feature type="domain" description="Beta-ketoacyl-[acyl-carrier-protein] synthase III N-terminal" evidence="5">
    <location>
        <begin position="105"/>
        <end position="178"/>
    </location>
</feature>
<dbReference type="InterPro" id="IPR016039">
    <property type="entry name" value="Thiolase-like"/>
</dbReference>
<gene>
    <name evidence="6" type="ORF">M4V62_43455</name>
</gene>
<dbReference type="EMBL" id="CP097290">
    <property type="protein sequence ID" value="UQT62006.1"/>
    <property type="molecule type" value="Genomic_DNA"/>
</dbReference>
<keyword evidence="2" id="KW-0808">Transferase</keyword>
<dbReference type="Pfam" id="PF08541">
    <property type="entry name" value="ACP_syn_III_C"/>
    <property type="match status" value="1"/>
</dbReference>
<sequence length="323" mass="34668">MGTGLYLPERVVSNAELVRTLDTTDEWITTRTGIRERRYLAEGQVTSDMAIAAAHQALERSGVSASAIDAVIVATFTPDQPLPGTALTVMHAIGARSAIPLDLTQVGCAGAIYGIYTAAHLLQNERFRNVLVIGADTGSRAVDPADRTLRPFLGDAAGAVVLGRTEPGYGIVAWHTDTEPAFDVQIRAGGARMPTTDATVAAGEHYLKMDGKAVWRMATDKLPATIRETARRAGLEVTDIEHFLIHQANLNILREAVRVLGVEPERVPLTVPVLGNTAAASPFTVLHEVMESRVSHGDRMILASIGPGYLWGSICFRHYGSNP</sequence>
<proteinExistence type="predicted"/>
<name>A0ABY4Q8J8_9ACTN</name>
<keyword evidence="1" id="KW-0963">Cytoplasm</keyword>
<evidence type="ECO:0000313" key="6">
    <source>
        <dbReference type="EMBL" id="UQT62006.1"/>
    </source>
</evidence>
<dbReference type="SUPFAM" id="SSF53901">
    <property type="entry name" value="Thiolase-like"/>
    <property type="match status" value="1"/>
</dbReference>
<dbReference type="InterPro" id="IPR013747">
    <property type="entry name" value="ACP_syn_III_C"/>
</dbReference>
<evidence type="ECO:0000259" key="5">
    <source>
        <dbReference type="Pfam" id="PF08545"/>
    </source>
</evidence>
<dbReference type="RefSeq" id="WP_249593312.1">
    <property type="nucleotide sequence ID" value="NZ_BAAAQL010000080.1"/>
</dbReference>